<dbReference type="AlphaFoldDB" id="A0A6N6JLT7"/>
<name>A0A6N6JLT7_9RHOB</name>
<reference evidence="1 2" key="1">
    <citation type="submission" date="2019-12" db="EMBL/GenBank/DDBJ databases">
        <title>Litoreibacter badius sp. nov., a novel bacteriochlorophyll a-containing bacterium in the genus Litoreibacter.</title>
        <authorList>
            <person name="Kanamuro M."/>
            <person name="Takabe Y."/>
            <person name="Mori K."/>
            <person name="Takaichi S."/>
            <person name="Hanada S."/>
        </authorList>
    </citation>
    <scope>NUCLEOTIDE SEQUENCE [LARGE SCALE GENOMIC DNA]</scope>
    <source>
        <strain evidence="1 2">K6</strain>
    </source>
</reference>
<gene>
    <name evidence="1" type="ORF">KIN_41190</name>
</gene>
<evidence type="ECO:0000313" key="2">
    <source>
        <dbReference type="Proteomes" id="UP000436822"/>
    </source>
</evidence>
<comment type="caution">
    <text evidence="1">The sequence shown here is derived from an EMBL/GenBank/DDBJ whole genome shotgun (WGS) entry which is preliminary data.</text>
</comment>
<protein>
    <submittedName>
        <fullName evidence="1">Uncharacterized protein</fullName>
    </submittedName>
</protein>
<organism evidence="1 2">
    <name type="scientific">Litoreibacter roseus</name>
    <dbReference type="NCBI Taxonomy" id="2601869"/>
    <lineage>
        <taxon>Bacteria</taxon>
        <taxon>Pseudomonadati</taxon>
        <taxon>Pseudomonadota</taxon>
        <taxon>Alphaproteobacteria</taxon>
        <taxon>Rhodobacterales</taxon>
        <taxon>Roseobacteraceae</taxon>
        <taxon>Litoreibacter</taxon>
    </lineage>
</organism>
<evidence type="ECO:0000313" key="1">
    <source>
        <dbReference type="EMBL" id="GFE67045.1"/>
    </source>
</evidence>
<dbReference type="EMBL" id="BLJE01000007">
    <property type="protein sequence ID" value="GFE67045.1"/>
    <property type="molecule type" value="Genomic_DNA"/>
</dbReference>
<accession>A0A6N6JLT7</accession>
<sequence>MRSDPTVKPDRFALKPVLCISTGNSEKDRNGSPKAALKWRRETNQSSLVGTQSNPVIYPLKIRSFEAGFVR</sequence>
<keyword evidence="2" id="KW-1185">Reference proteome</keyword>
<proteinExistence type="predicted"/>
<dbReference type="Proteomes" id="UP000436822">
    <property type="component" value="Unassembled WGS sequence"/>
</dbReference>